<organism evidence="1">
    <name type="scientific">freshwater metagenome</name>
    <dbReference type="NCBI Taxonomy" id="449393"/>
    <lineage>
        <taxon>unclassified sequences</taxon>
        <taxon>metagenomes</taxon>
        <taxon>ecological metagenomes</taxon>
    </lineage>
</organism>
<dbReference type="Pfam" id="PF11136">
    <property type="entry name" value="DUF2889"/>
    <property type="match status" value="1"/>
</dbReference>
<name>A0A6J6Q2S1_9ZZZZ</name>
<dbReference type="InterPro" id="IPR021312">
    <property type="entry name" value="DUF2889"/>
</dbReference>
<gene>
    <name evidence="1" type="ORF">UFOPK2366_01379</name>
</gene>
<dbReference type="AlphaFoldDB" id="A0A6J6Q2S1"/>
<sequence>MSQFDTHDILPPDPDLEVLHDREYRVRAFRKDPNLLIRGAVRDQKPPRLYLEDDNDPLTIHHMQLDLEVAFPSLEIVGATVHFETHPNDVCPRIVDHYEKLIGLSIARGFTHRVRELFGGPRGCTHTTALLQAMAPVAVQCFWSMRASQSRQESELNAGNVSFVPRELTEEEKRAQWAMNLNTCHVWDEEGEFVERIKNGEQLAPPLFARQRMIDLGYDPEEWRSRMRG</sequence>
<proteinExistence type="predicted"/>
<evidence type="ECO:0000313" key="1">
    <source>
        <dbReference type="EMBL" id="CAB4703415.1"/>
    </source>
</evidence>
<accession>A0A6J6Q2S1</accession>
<reference evidence="1" key="1">
    <citation type="submission" date="2020-05" db="EMBL/GenBank/DDBJ databases">
        <authorList>
            <person name="Chiriac C."/>
            <person name="Salcher M."/>
            <person name="Ghai R."/>
            <person name="Kavagutti S V."/>
        </authorList>
    </citation>
    <scope>NUCLEOTIDE SEQUENCE</scope>
</reference>
<dbReference type="EMBL" id="CAEZXM010000274">
    <property type="protein sequence ID" value="CAB4703415.1"/>
    <property type="molecule type" value="Genomic_DNA"/>
</dbReference>
<protein>
    <submittedName>
        <fullName evidence="1">Unannotated protein</fullName>
    </submittedName>
</protein>